<accession>A0AAW1L2S1</accession>
<feature type="region of interest" description="Disordered" evidence="1">
    <location>
        <begin position="46"/>
        <end position="90"/>
    </location>
</feature>
<feature type="compositionally biased region" description="Basic residues" evidence="1">
    <location>
        <begin position="72"/>
        <end position="86"/>
    </location>
</feature>
<dbReference type="Proteomes" id="UP001458880">
    <property type="component" value="Unassembled WGS sequence"/>
</dbReference>
<protein>
    <recommendedName>
        <fullName evidence="4">BZIP domain-containing protein</fullName>
    </recommendedName>
</protein>
<name>A0AAW1L2S1_POPJA</name>
<evidence type="ECO:0008006" key="4">
    <source>
        <dbReference type="Google" id="ProtNLM"/>
    </source>
</evidence>
<feature type="compositionally biased region" description="Basic and acidic residues" evidence="1">
    <location>
        <begin position="46"/>
        <end position="71"/>
    </location>
</feature>
<evidence type="ECO:0000313" key="3">
    <source>
        <dbReference type="Proteomes" id="UP001458880"/>
    </source>
</evidence>
<evidence type="ECO:0000256" key="1">
    <source>
        <dbReference type="SAM" id="MobiDB-lite"/>
    </source>
</evidence>
<reference evidence="2 3" key="1">
    <citation type="journal article" date="2024" name="BMC Genomics">
        <title>De novo assembly and annotation of Popillia japonica's genome with initial clues to its potential as an invasive pest.</title>
        <authorList>
            <person name="Cucini C."/>
            <person name="Boschi S."/>
            <person name="Funari R."/>
            <person name="Cardaioli E."/>
            <person name="Iannotti N."/>
            <person name="Marturano G."/>
            <person name="Paoli F."/>
            <person name="Bruttini M."/>
            <person name="Carapelli A."/>
            <person name="Frati F."/>
            <person name="Nardi F."/>
        </authorList>
    </citation>
    <scope>NUCLEOTIDE SEQUENCE [LARGE SCALE GENOMIC DNA]</scope>
    <source>
        <strain evidence="2">DMR45628</strain>
    </source>
</reference>
<dbReference type="EMBL" id="JASPKY010000179">
    <property type="protein sequence ID" value="KAK9727386.1"/>
    <property type="molecule type" value="Genomic_DNA"/>
</dbReference>
<keyword evidence="3" id="KW-1185">Reference proteome</keyword>
<sequence>MEDQARAVQGPSAPECLICKQKVESPGTHYNIHMNEINMERIERKRNLERLKHEDRRAENEDRRAENEEKKNQRRRIKNKRRRIKRKNELETKRLETLDNKQQLAMEALWQVQNRGEVENAADGA</sequence>
<proteinExistence type="predicted"/>
<organism evidence="2 3">
    <name type="scientific">Popillia japonica</name>
    <name type="common">Japanese beetle</name>
    <dbReference type="NCBI Taxonomy" id="7064"/>
    <lineage>
        <taxon>Eukaryota</taxon>
        <taxon>Metazoa</taxon>
        <taxon>Ecdysozoa</taxon>
        <taxon>Arthropoda</taxon>
        <taxon>Hexapoda</taxon>
        <taxon>Insecta</taxon>
        <taxon>Pterygota</taxon>
        <taxon>Neoptera</taxon>
        <taxon>Endopterygota</taxon>
        <taxon>Coleoptera</taxon>
        <taxon>Polyphaga</taxon>
        <taxon>Scarabaeiformia</taxon>
        <taxon>Scarabaeidae</taxon>
        <taxon>Rutelinae</taxon>
        <taxon>Popillia</taxon>
    </lineage>
</organism>
<gene>
    <name evidence="2" type="ORF">QE152_g19197</name>
</gene>
<comment type="caution">
    <text evidence="2">The sequence shown here is derived from an EMBL/GenBank/DDBJ whole genome shotgun (WGS) entry which is preliminary data.</text>
</comment>
<dbReference type="AlphaFoldDB" id="A0AAW1L2S1"/>
<evidence type="ECO:0000313" key="2">
    <source>
        <dbReference type="EMBL" id="KAK9727386.1"/>
    </source>
</evidence>